<dbReference type="Pfam" id="PF00867">
    <property type="entry name" value="XPG_I"/>
    <property type="match status" value="1"/>
</dbReference>
<evidence type="ECO:0000256" key="7">
    <source>
        <dbReference type="ARBA" id="ARBA00022839"/>
    </source>
</evidence>
<keyword evidence="8 10" id="KW-0460">Magnesium</keyword>
<dbReference type="Gene3D" id="3.40.50.1010">
    <property type="entry name" value="5'-nuclease"/>
    <property type="match status" value="1"/>
</dbReference>
<evidence type="ECO:0000313" key="13">
    <source>
        <dbReference type="EMBL" id="MED6131040.1"/>
    </source>
</evidence>
<keyword evidence="5 10" id="KW-0227">DNA damage</keyword>
<keyword evidence="10" id="KW-0496">Mitochondrion</keyword>
<keyword evidence="10" id="KW-0539">Nucleus</keyword>
<dbReference type="CDD" id="cd09907">
    <property type="entry name" value="H3TH_FEN1-Euk"/>
    <property type="match status" value="1"/>
</dbReference>
<dbReference type="PANTHER" id="PTHR11081">
    <property type="entry name" value="FLAP ENDONUCLEASE FAMILY MEMBER"/>
    <property type="match status" value="1"/>
</dbReference>
<keyword evidence="4 10" id="KW-0255">Endonuclease</keyword>
<keyword evidence="9 10" id="KW-0234">DNA repair</keyword>
<gene>
    <name evidence="13" type="primary">FEN1_1</name>
    <name evidence="13" type="ORF">PIB30_006367</name>
</gene>
<dbReference type="PANTHER" id="PTHR11081:SF9">
    <property type="entry name" value="FLAP ENDONUCLEASE 1"/>
    <property type="match status" value="1"/>
</dbReference>
<protein>
    <recommendedName>
        <fullName evidence="10">Flap endonuclease 1</fullName>
        <shortName evidence="10">FEN-1</shortName>
        <ecNumber evidence="10">3.1.-.-</ecNumber>
    </recommendedName>
    <alternativeName>
        <fullName evidence="10">Flap structure-specific endonuclease 1</fullName>
    </alternativeName>
</protein>
<dbReference type="PRINTS" id="PR00853">
    <property type="entry name" value="XPGRADSUPER"/>
</dbReference>
<keyword evidence="1 10" id="KW-0235">DNA replication</keyword>
<evidence type="ECO:0000313" key="14">
    <source>
        <dbReference type="Proteomes" id="UP001341840"/>
    </source>
</evidence>
<dbReference type="CDD" id="cd09867">
    <property type="entry name" value="PIN_FEN1"/>
    <property type="match status" value="1"/>
</dbReference>
<comment type="similarity">
    <text evidence="10">Belongs to the XPG/RAD2 endonuclease family. FEN1 subfamily.</text>
</comment>
<dbReference type="Proteomes" id="UP001341840">
    <property type="component" value="Unassembled WGS sequence"/>
</dbReference>
<evidence type="ECO:0000256" key="6">
    <source>
        <dbReference type="ARBA" id="ARBA00022801"/>
    </source>
</evidence>
<proteinExistence type="inferred from homology"/>
<keyword evidence="14" id="KW-1185">Reference proteome</keyword>
<evidence type="ECO:0000259" key="11">
    <source>
        <dbReference type="SMART" id="SM00484"/>
    </source>
</evidence>
<dbReference type="SMART" id="SM00279">
    <property type="entry name" value="HhH2"/>
    <property type="match status" value="1"/>
</dbReference>
<dbReference type="Gene3D" id="1.10.150.20">
    <property type="entry name" value="5' to 3' exonuclease, C-terminal subdomain"/>
    <property type="match status" value="1"/>
</dbReference>
<dbReference type="SUPFAM" id="SSF47807">
    <property type="entry name" value="5' to 3' exonuclease, C-terminal subdomain"/>
    <property type="match status" value="1"/>
</dbReference>
<evidence type="ECO:0000256" key="2">
    <source>
        <dbReference type="ARBA" id="ARBA00022722"/>
    </source>
</evidence>
<comment type="caution">
    <text evidence="13">The sequence shown here is derived from an EMBL/GenBank/DDBJ whole genome shotgun (WGS) entry which is preliminary data.</text>
</comment>
<comment type="function">
    <text evidence="10">Structure-specific nuclease with 5'-flap endonuclease and 5'-3' exonuclease activities involved in DNA replication and repair. During DNA replication, cleaves the 5'-overhanging flap structure that is generated by displacement synthesis when DNA polymerase encounters the 5'-end of a downstream Okazaki fragment. It enters the flap from the 5'-end and then tracks to cleave the flap base, leaving a nick for ligation. Also involved in the long patch base excision repair (LP-BER) pathway, by cleaving within the apurinic/apyrimidinic (AP) site-terminated flap. Acts as a genome stabilization factor that prevents flaps from equilibrating into structures that lead to duplications and deletions. Also possesses 5'-3' exonuclease activity on nicked or gapped double-stranded DNA, and exhibits RNase H activity. Also involved in replication and repair of rDNA and in repairing mitochondrial DNA.</text>
</comment>
<keyword evidence="3 10" id="KW-0479">Metal-binding</keyword>
<comment type="subcellular location">
    <subcellularLocation>
        <location evidence="10">Nucleus</location>
        <location evidence="10">Nucleolus</location>
    </subcellularLocation>
    <subcellularLocation>
        <location evidence="10">Nucleus</location>
        <location evidence="10">Nucleoplasm</location>
    </subcellularLocation>
    <subcellularLocation>
        <location evidence="10">Mitochondrion</location>
    </subcellularLocation>
    <text evidence="10">Resides mostly in the nucleoli and relocalizes to the nucleoplasm upon DNA damage.</text>
</comment>
<keyword evidence="7 10" id="KW-0269">Exonuclease</keyword>
<evidence type="ECO:0000256" key="10">
    <source>
        <dbReference type="HAMAP-Rule" id="MF_03140"/>
    </source>
</evidence>
<dbReference type="InterPro" id="IPR008918">
    <property type="entry name" value="HhH2"/>
</dbReference>
<dbReference type="InterPro" id="IPR019974">
    <property type="entry name" value="XPG_CS"/>
</dbReference>
<name>A0ABU6S496_9FABA</name>
<dbReference type="InterPro" id="IPR006085">
    <property type="entry name" value="XPG_DNA_repair_N"/>
</dbReference>
<organism evidence="13 14">
    <name type="scientific">Stylosanthes scabra</name>
    <dbReference type="NCBI Taxonomy" id="79078"/>
    <lineage>
        <taxon>Eukaryota</taxon>
        <taxon>Viridiplantae</taxon>
        <taxon>Streptophyta</taxon>
        <taxon>Embryophyta</taxon>
        <taxon>Tracheophyta</taxon>
        <taxon>Spermatophyta</taxon>
        <taxon>Magnoliopsida</taxon>
        <taxon>eudicotyledons</taxon>
        <taxon>Gunneridae</taxon>
        <taxon>Pentapetalae</taxon>
        <taxon>rosids</taxon>
        <taxon>fabids</taxon>
        <taxon>Fabales</taxon>
        <taxon>Fabaceae</taxon>
        <taxon>Papilionoideae</taxon>
        <taxon>50 kb inversion clade</taxon>
        <taxon>dalbergioids sensu lato</taxon>
        <taxon>Dalbergieae</taxon>
        <taxon>Pterocarpus clade</taxon>
        <taxon>Stylosanthes</taxon>
    </lineage>
</organism>
<dbReference type="InterPro" id="IPR036279">
    <property type="entry name" value="5-3_exonuclease_C_sf"/>
</dbReference>
<accession>A0ABU6S496</accession>
<reference evidence="13 14" key="1">
    <citation type="journal article" date="2023" name="Plants (Basel)">
        <title>Bridging the Gap: Combining Genomics and Transcriptomics Approaches to Understand Stylosanthes scabra, an Orphan Legume from the Brazilian Caatinga.</title>
        <authorList>
            <person name="Ferreira-Neto J.R.C."/>
            <person name="da Silva M.D."/>
            <person name="Binneck E."/>
            <person name="de Melo N.F."/>
            <person name="da Silva R.H."/>
            <person name="de Melo A.L.T.M."/>
            <person name="Pandolfi V."/>
            <person name="Bustamante F.O."/>
            <person name="Brasileiro-Vidal A.C."/>
            <person name="Benko-Iseppon A.M."/>
        </authorList>
    </citation>
    <scope>NUCLEOTIDE SEQUENCE [LARGE SCALE GENOMIC DNA]</scope>
    <source>
        <tissue evidence="13">Leaves</tissue>
    </source>
</reference>
<dbReference type="InterPro" id="IPR029060">
    <property type="entry name" value="PIN-like_dom_sf"/>
</dbReference>
<feature type="domain" description="XPG-I" evidence="11">
    <location>
        <begin position="147"/>
        <end position="219"/>
    </location>
</feature>
<dbReference type="InterPro" id="IPR023426">
    <property type="entry name" value="Flap_endonuc"/>
</dbReference>
<dbReference type="SUPFAM" id="SSF88723">
    <property type="entry name" value="PIN domain-like"/>
    <property type="match status" value="1"/>
</dbReference>
<evidence type="ECO:0000256" key="4">
    <source>
        <dbReference type="ARBA" id="ARBA00022759"/>
    </source>
</evidence>
<dbReference type="Pfam" id="PF00752">
    <property type="entry name" value="XPG_N"/>
    <property type="match status" value="1"/>
</dbReference>
<evidence type="ECO:0000256" key="9">
    <source>
        <dbReference type="ARBA" id="ARBA00023204"/>
    </source>
</evidence>
<keyword evidence="6 10" id="KW-0378">Hydrolase</keyword>
<dbReference type="InterPro" id="IPR006086">
    <property type="entry name" value="XPG-I_dom"/>
</dbReference>
<evidence type="ECO:0000259" key="12">
    <source>
        <dbReference type="SMART" id="SM00485"/>
    </source>
</evidence>
<sequence length="418" mass="46990">MGIKGLTKLLADNAPKSMKENKFESYFGRKIAIDASMSIYQFLIVVGRIGTEMLTNEAGEVTSHLQGMFTRTIRLLEAGMKPVYVFDGPPPDLKKKELAKRLSRRAEATEDLSEAKETANKEDIEKFSKRTVKVTKQHNEDCKKLLRLMGVPVVEAPSEAEAQCASLCKSGKVYAVASEDMDSLTFGATKFLRHLMDPSSKKIPVMEFDIAKVLEDLELSMDQFIDLCILSGCDYCESIRGIGGTTALKLIRQHGSIEKILENLNKERYQIPDDWPYEEARKLFKEPLVVTEEEQLNLKWSAPDEEGLVKFLVNENGFNIDRVTKAIEKIKAAKNKSSQGRLESFFKPTTNPSVPIKRKGSKCMLKSFKPDIEHKMFSLQPFNCSRPMVSGKLSLPKHKMGSKHHVPLSLFRGVCFGA</sequence>
<keyword evidence="2 10" id="KW-0540">Nuclease</keyword>
<dbReference type="EMBL" id="JASCZI010060428">
    <property type="protein sequence ID" value="MED6131040.1"/>
    <property type="molecule type" value="Genomic_DNA"/>
</dbReference>
<keyword evidence="10" id="KW-0597">Phosphoprotein</keyword>
<dbReference type="SMART" id="SM00485">
    <property type="entry name" value="XPGN"/>
    <property type="match status" value="1"/>
</dbReference>
<evidence type="ECO:0000256" key="8">
    <source>
        <dbReference type="ARBA" id="ARBA00022842"/>
    </source>
</evidence>
<comment type="cofactor">
    <cofactor evidence="10">
        <name>Mg(2+)</name>
        <dbReference type="ChEBI" id="CHEBI:18420"/>
    </cofactor>
    <text evidence="10">Binds 2 magnesium ions per subunit. They probably participate in the reaction catalyzed by the enzyme. May bind an additional third magnesium ion after substrate binding.</text>
</comment>
<dbReference type="EC" id="3.1.-.-" evidence="10"/>
<dbReference type="HAMAP" id="MF_00614">
    <property type="entry name" value="Fen"/>
    <property type="match status" value="1"/>
</dbReference>
<evidence type="ECO:0000256" key="1">
    <source>
        <dbReference type="ARBA" id="ARBA00022705"/>
    </source>
</evidence>
<dbReference type="PROSITE" id="PS00842">
    <property type="entry name" value="XPG_2"/>
    <property type="match status" value="1"/>
</dbReference>
<feature type="domain" description="XPG N-terminal" evidence="12">
    <location>
        <begin position="1"/>
        <end position="108"/>
    </location>
</feature>
<dbReference type="SMART" id="SM00484">
    <property type="entry name" value="XPGI"/>
    <property type="match status" value="1"/>
</dbReference>
<dbReference type="InterPro" id="IPR006084">
    <property type="entry name" value="XPG/Rad2"/>
</dbReference>
<evidence type="ECO:0000256" key="3">
    <source>
        <dbReference type="ARBA" id="ARBA00022723"/>
    </source>
</evidence>
<evidence type="ECO:0000256" key="5">
    <source>
        <dbReference type="ARBA" id="ARBA00022763"/>
    </source>
</evidence>